<feature type="chain" id="PRO_5020975307" evidence="1">
    <location>
        <begin position="19"/>
        <end position="116"/>
    </location>
</feature>
<dbReference type="AlphaFoldDB" id="A0A4Q8K1T3"/>
<protein>
    <submittedName>
        <fullName evidence="2">U100-Liphistoxin-Lth1a_1</fullName>
    </submittedName>
</protein>
<dbReference type="EMBL" id="HAHM01000051">
    <property type="protein sequence ID" value="SNX33228.1"/>
    <property type="molecule type" value="Transcribed_RNA"/>
</dbReference>
<organism evidence="2">
    <name type="scientific">Liphistius thaleban</name>
    <dbReference type="NCBI Taxonomy" id="1905330"/>
    <lineage>
        <taxon>Eukaryota</taxon>
        <taxon>Metazoa</taxon>
        <taxon>Ecdysozoa</taxon>
        <taxon>Arthropoda</taxon>
        <taxon>Chelicerata</taxon>
        <taxon>Arachnida</taxon>
        <taxon>Araneae</taxon>
        <taxon>Mesothelae</taxon>
        <taxon>Liphistiidae</taxon>
        <taxon>Liphistius</taxon>
    </lineage>
</organism>
<accession>A0A4Q8K1T3</accession>
<proteinExistence type="predicted"/>
<keyword evidence="1" id="KW-0732">Signal</keyword>
<sequence length="116" mass="12269">MKLSFIIIATSLVIAVVAFPSKDSTAIDFDKTELLENVEERVETALDERPRACSKQIGQSCTNNCECCGATVVCASVHVQGQGEKKSCKSKTSNNGILDLIGQAANAVENAASMCV</sequence>
<name>A0A4Q8K1T3_9ARAC</name>
<evidence type="ECO:0000313" key="2">
    <source>
        <dbReference type="EMBL" id="SNX33228.1"/>
    </source>
</evidence>
<evidence type="ECO:0000256" key="1">
    <source>
        <dbReference type="SAM" id="SignalP"/>
    </source>
</evidence>
<reference evidence="2" key="2">
    <citation type="submission" date="2019-05" db="EMBL/GenBank/DDBJ databases">
        <title>Unravelling the molecular evolution of spider venoms.</title>
        <authorList>
            <person name="Pineda S."/>
        </authorList>
    </citation>
    <scope>NUCLEOTIDE SEQUENCE</scope>
</reference>
<reference evidence="2" key="1">
    <citation type="submission" date="2017-05" db="EMBL/GenBank/DDBJ databases">
        <authorList>
            <person name="QRISCLOUD D."/>
        </authorList>
    </citation>
    <scope>NUCLEOTIDE SEQUENCE</scope>
</reference>
<feature type="signal peptide" evidence="1">
    <location>
        <begin position="1"/>
        <end position="18"/>
    </location>
</feature>